<dbReference type="Gene3D" id="3.60.120.10">
    <property type="entry name" value="Anthranilate synthase"/>
    <property type="match status" value="1"/>
</dbReference>
<evidence type="ECO:0000313" key="2">
    <source>
        <dbReference type="EMBL" id="BBB33188.1"/>
    </source>
</evidence>
<dbReference type="PANTHER" id="PTHR11236:SF50">
    <property type="entry name" value="AMINODEOXYCHORISMATE SYNTHASE COMPONENT 1"/>
    <property type="match status" value="1"/>
</dbReference>
<dbReference type="KEGG" id="thyd:TTHT_1716"/>
<name>A0A7R6PP10_9BACT</name>
<evidence type="ECO:0000313" key="3">
    <source>
        <dbReference type="Proteomes" id="UP000595564"/>
    </source>
</evidence>
<dbReference type="GO" id="GO:0004049">
    <property type="term" value="F:anthranilate synthase activity"/>
    <property type="evidence" value="ECO:0007669"/>
    <property type="project" value="UniProtKB-EC"/>
</dbReference>
<dbReference type="PANTHER" id="PTHR11236">
    <property type="entry name" value="AMINOBENZOATE/ANTHRANILATE SYNTHASE"/>
    <property type="match status" value="1"/>
</dbReference>
<organism evidence="2 3">
    <name type="scientific">Thermotomaculum hydrothermale</name>
    <dbReference type="NCBI Taxonomy" id="981385"/>
    <lineage>
        <taxon>Bacteria</taxon>
        <taxon>Pseudomonadati</taxon>
        <taxon>Acidobacteriota</taxon>
        <taxon>Holophagae</taxon>
        <taxon>Thermotomaculales</taxon>
        <taxon>Thermotomaculaceae</taxon>
        <taxon>Thermotomaculum</taxon>
    </lineage>
</organism>
<dbReference type="InterPro" id="IPR015890">
    <property type="entry name" value="Chorismate_C"/>
</dbReference>
<sequence length="420" mass="48843">MSYLFVIEKWEREKKELYLKDFFKIEKKYPYCILYGKGNYIIFGEKPLKVFRDFPNNLKFKRFGEKPQILPDIIGFVSYEKGYEYDSKLPDNLNSNFPLSLFFLYKNLKIYSKKTKTLYQCTRETEHYENAYLLEKTKKIFKAKFISTTEDKKSYCEKVRFIKEEIKKGNVYQVNLTRQEEWAFSGDISQFAYRLYQTNPASFSAILEFIDSGNYHSIVSSSPERFFKIGKGKIITEPIKGTINRGNSKKEDLTLKTTLKNSKKDSAELAMITDLLRNDLTKVCISPSVQVKHFKKLLTLSNVHHLVSIIEGKLKTNNMKEIFENIFPGGSITGCPKLSSMQYILKLEKLKRNIYTGSIGWYRADGKQGDFNIAIRTAYTINDKLYFGVGGGIVIDSNEKNEYLETVYKAQSIRKCLENS</sequence>
<keyword evidence="2" id="KW-0456">Lyase</keyword>
<dbReference type="GO" id="GO:0046820">
    <property type="term" value="F:4-amino-4-deoxychorismate synthase activity"/>
    <property type="evidence" value="ECO:0007669"/>
    <property type="project" value="TreeGrafter"/>
</dbReference>
<feature type="domain" description="Chorismate-utilising enzyme C-terminal" evidence="1">
    <location>
        <begin position="152"/>
        <end position="409"/>
    </location>
</feature>
<dbReference type="EMBL" id="AP017470">
    <property type="protein sequence ID" value="BBB33188.1"/>
    <property type="molecule type" value="Genomic_DNA"/>
</dbReference>
<proteinExistence type="predicted"/>
<dbReference type="PRINTS" id="PR00095">
    <property type="entry name" value="ANTSNTHASEI"/>
</dbReference>
<dbReference type="InterPro" id="IPR005801">
    <property type="entry name" value="ADC_synthase"/>
</dbReference>
<dbReference type="Pfam" id="PF00425">
    <property type="entry name" value="Chorismate_bind"/>
    <property type="match status" value="1"/>
</dbReference>
<dbReference type="Proteomes" id="UP000595564">
    <property type="component" value="Chromosome"/>
</dbReference>
<dbReference type="EC" id="4.1.3.27" evidence="2"/>
<dbReference type="InterPro" id="IPR019999">
    <property type="entry name" value="Anth_synth_I-like"/>
</dbReference>
<evidence type="ECO:0000259" key="1">
    <source>
        <dbReference type="Pfam" id="PF00425"/>
    </source>
</evidence>
<reference evidence="2 3" key="1">
    <citation type="journal article" date="2012" name="Extremophiles">
        <title>Thermotomaculum hydrothermale gen. nov., sp. nov., a novel heterotrophic thermophile within the phylum Acidobacteria from a deep-sea hydrothermal vent chimney in the Southern Okinawa Trough.</title>
        <authorList>
            <person name="Izumi H."/>
            <person name="Nunoura T."/>
            <person name="Miyazaki M."/>
            <person name="Mino S."/>
            <person name="Toki T."/>
            <person name="Takai K."/>
            <person name="Sako Y."/>
            <person name="Sawabe T."/>
            <person name="Nakagawa S."/>
        </authorList>
    </citation>
    <scope>NUCLEOTIDE SEQUENCE [LARGE SCALE GENOMIC DNA]</scope>
    <source>
        <strain evidence="2 3">AC55</strain>
    </source>
</reference>
<dbReference type="GO" id="GO:0000162">
    <property type="term" value="P:L-tryptophan biosynthetic process"/>
    <property type="evidence" value="ECO:0007669"/>
    <property type="project" value="TreeGrafter"/>
</dbReference>
<protein>
    <submittedName>
        <fullName evidence="2">Anthranilate synthase component I</fullName>
        <ecNumber evidence="2">4.1.3.27</ecNumber>
    </submittedName>
</protein>
<dbReference type="RefSeq" id="WP_201327491.1">
    <property type="nucleotide sequence ID" value="NZ_AP017470.1"/>
</dbReference>
<dbReference type="SUPFAM" id="SSF56322">
    <property type="entry name" value="ADC synthase"/>
    <property type="match status" value="1"/>
</dbReference>
<keyword evidence="3" id="KW-1185">Reference proteome</keyword>
<accession>A0A7R6PP10</accession>
<dbReference type="AlphaFoldDB" id="A0A7R6PP10"/>
<gene>
    <name evidence="2" type="primary">trpE</name>
    <name evidence="2" type="ORF">TTHT_1716</name>
</gene>